<evidence type="ECO:0000313" key="2">
    <source>
        <dbReference type="Proteomes" id="UP000001312"/>
    </source>
</evidence>
<name>A7EUI2_SCLS1</name>
<dbReference type="InParanoid" id="A7EUI2"/>
<evidence type="ECO:0000313" key="1">
    <source>
        <dbReference type="EMBL" id="EDN93124.1"/>
    </source>
</evidence>
<protein>
    <submittedName>
        <fullName evidence="1">Uncharacterized protein</fullName>
    </submittedName>
</protein>
<dbReference type="RefSeq" id="XP_001590225.1">
    <property type="nucleotide sequence ID" value="XM_001590175.1"/>
</dbReference>
<accession>A7EUI2</accession>
<dbReference type="KEGG" id="ssl:SS1G_08989"/>
<proteinExistence type="predicted"/>
<organism evidence="1 2">
    <name type="scientific">Sclerotinia sclerotiorum (strain ATCC 18683 / 1980 / Ss-1)</name>
    <name type="common">White mold</name>
    <name type="synonym">Whetzelinia sclerotiorum</name>
    <dbReference type="NCBI Taxonomy" id="665079"/>
    <lineage>
        <taxon>Eukaryota</taxon>
        <taxon>Fungi</taxon>
        <taxon>Dikarya</taxon>
        <taxon>Ascomycota</taxon>
        <taxon>Pezizomycotina</taxon>
        <taxon>Leotiomycetes</taxon>
        <taxon>Helotiales</taxon>
        <taxon>Sclerotiniaceae</taxon>
        <taxon>Sclerotinia</taxon>
    </lineage>
</organism>
<sequence>MAKNWSELQIIAPGKEGGDGFARLCEYCYYCCCCGEEEDETFSGNYERGSCGAKRLTMSCYLSGSIR</sequence>
<dbReference type="GeneID" id="5486319"/>
<reference evidence="2" key="1">
    <citation type="journal article" date="2011" name="PLoS Genet.">
        <title>Genomic analysis of the necrotrophic fungal pathogens Sclerotinia sclerotiorum and Botrytis cinerea.</title>
        <authorList>
            <person name="Amselem J."/>
            <person name="Cuomo C.A."/>
            <person name="van Kan J.A."/>
            <person name="Viaud M."/>
            <person name="Benito E.P."/>
            <person name="Couloux A."/>
            <person name="Coutinho P.M."/>
            <person name="de Vries R.P."/>
            <person name="Dyer P.S."/>
            <person name="Fillinger S."/>
            <person name="Fournier E."/>
            <person name="Gout L."/>
            <person name="Hahn M."/>
            <person name="Kohn L."/>
            <person name="Lapalu N."/>
            <person name="Plummer K.M."/>
            <person name="Pradier J.M."/>
            <person name="Quevillon E."/>
            <person name="Sharon A."/>
            <person name="Simon A."/>
            <person name="ten Have A."/>
            <person name="Tudzynski B."/>
            <person name="Tudzynski P."/>
            <person name="Wincker P."/>
            <person name="Andrew M."/>
            <person name="Anthouard V."/>
            <person name="Beever R.E."/>
            <person name="Beffa R."/>
            <person name="Benoit I."/>
            <person name="Bouzid O."/>
            <person name="Brault B."/>
            <person name="Chen Z."/>
            <person name="Choquer M."/>
            <person name="Collemare J."/>
            <person name="Cotton P."/>
            <person name="Danchin E.G."/>
            <person name="Da Silva C."/>
            <person name="Gautier A."/>
            <person name="Giraud C."/>
            <person name="Giraud T."/>
            <person name="Gonzalez C."/>
            <person name="Grossetete S."/>
            <person name="Guldener U."/>
            <person name="Henrissat B."/>
            <person name="Howlett B.J."/>
            <person name="Kodira C."/>
            <person name="Kretschmer M."/>
            <person name="Lappartient A."/>
            <person name="Leroch M."/>
            <person name="Levis C."/>
            <person name="Mauceli E."/>
            <person name="Neuveglise C."/>
            <person name="Oeser B."/>
            <person name="Pearson M."/>
            <person name="Poulain J."/>
            <person name="Poussereau N."/>
            <person name="Quesneville H."/>
            <person name="Rascle C."/>
            <person name="Schumacher J."/>
            <person name="Segurens B."/>
            <person name="Sexton A."/>
            <person name="Silva E."/>
            <person name="Sirven C."/>
            <person name="Soanes D.M."/>
            <person name="Talbot N.J."/>
            <person name="Templeton M."/>
            <person name="Yandava C."/>
            <person name="Yarden O."/>
            <person name="Zeng Q."/>
            <person name="Rollins J.A."/>
            <person name="Lebrun M.H."/>
            <person name="Dickman M."/>
        </authorList>
    </citation>
    <scope>NUCLEOTIDE SEQUENCE [LARGE SCALE GENOMIC DNA]</scope>
    <source>
        <strain evidence="2">ATCC 18683 / 1980 / Ss-1</strain>
    </source>
</reference>
<dbReference type="AlphaFoldDB" id="A7EUI2"/>
<gene>
    <name evidence="1" type="ORF">SS1G_08989</name>
</gene>
<dbReference type="EMBL" id="CH476632">
    <property type="protein sequence ID" value="EDN93124.1"/>
    <property type="molecule type" value="Genomic_DNA"/>
</dbReference>
<keyword evidence="2" id="KW-1185">Reference proteome</keyword>
<dbReference type="Proteomes" id="UP000001312">
    <property type="component" value="Unassembled WGS sequence"/>
</dbReference>